<evidence type="ECO:0000259" key="3">
    <source>
        <dbReference type="Pfam" id="PF05368"/>
    </source>
</evidence>
<dbReference type="PANTHER" id="PTHR42748">
    <property type="entry name" value="NITROGEN METABOLITE REPRESSION PROTEIN NMRA FAMILY MEMBER"/>
    <property type="match status" value="1"/>
</dbReference>
<proteinExistence type="inferred from homology"/>
<evidence type="ECO:0000256" key="1">
    <source>
        <dbReference type="ARBA" id="ARBA00006328"/>
    </source>
</evidence>
<dbReference type="Gene3D" id="3.40.50.720">
    <property type="entry name" value="NAD(P)-binding Rossmann-like Domain"/>
    <property type="match status" value="1"/>
</dbReference>
<name>A0ABV6A1G8_9PSEU</name>
<dbReference type="InterPro" id="IPR008030">
    <property type="entry name" value="NmrA-like"/>
</dbReference>
<dbReference type="Gene3D" id="3.90.25.10">
    <property type="entry name" value="UDP-galactose 4-epimerase, domain 1"/>
    <property type="match status" value="1"/>
</dbReference>
<evidence type="ECO:0000256" key="2">
    <source>
        <dbReference type="ARBA" id="ARBA00022857"/>
    </source>
</evidence>
<sequence length="286" mass="29731">MKLVLVSGATGRQGGAAVTHLLADGWRVRALVRDPDAPAARALAEAGAELARGDLDDTGSLAAAVTGAHGVFGVTPDDADLARETRRGRNLVDAAAAAGVAHFVFTSVGGADRNAGIGYWESKWAVEQHIHAVGLPATVLRPVRFMENHAIPGIPLGGIVGDTLVHLFAPDSPVQLIAVDDIGRFAALAFAHPEDYVGKALELAGDELSPNAAAAMISSAVGREIGYRQVPAGDLMPEETARTFASSGRVWQADIPALRALHPGLLDFPAWLANGGADRIRDAHFS</sequence>
<evidence type="ECO:0000313" key="5">
    <source>
        <dbReference type="Proteomes" id="UP001589693"/>
    </source>
</evidence>
<comment type="caution">
    <text evidence="4">The sequence shown here is derived from an EMBL/GenBank/DDBJ whole genome shotgun (WGS) entry which is preliminary data.</text>
</comment>
<keyword evidence="2" id="KW-0521">NADP</keyword>
<dbReference type="SUPFAM" id="SSF51735">
    <property type="entry name" value="NAD(P)-binding Rossmann-fold domains"/>
    <property type="match status" value="1"/>
</dbReference>
<dbReference type="RefSeq" id="WP_377856301.1">
    <property type="nucleotide sequence ID" value="NZ_JBHLZU010000019.1"/>
</dbReference>
<accession>A0ABV6A1G8</accession>
<reference evidence="4 5" key="1">
    <citation type="submission" date="2024-09" db="EMBL/GenBank/DDBJ databases">
        <authorList>
            <person name="Sun Q."/>
            <person name="Mori K."/>
        </authorList>
    </citation>
    <scope>NUCLEOTIDE SEQUENCE [LARGE SCALE GENOMIC DNA]</scope>
    <source>
        <strain evidence="4 5">TBRC 7907</strain>
    </source>
</reference>
<keyword evidence="5" id="KW-1185">Reference proteome</keyword>
<dbReference type="EMBL" id="JBHLZU010000019">
    <property type="protein sequence ID" value="MFB9906985.1"/>
    <property type="molecule type" value="Genomic_DNA"/>
</dbReference>
<dbReference type="PANTHER" id="PTHR42748:SF7">
    <property type="entry name" value="NMRA LIKE REDOX SENSOR 1-RELATED"/>
    <property type="match status" value="1"/>
</dbReference>
<organism evidence="4 5">
    <name type="scientific">Allokutzneria oryzae</name>
    <dbReference type="NCBI Taxonomy" id="1378989"/>
    <lineage>
        <taxon>Bacteria</taxon>
        <taxon>Bacillati</taxon>
        <taxon>Actinomycetota</taxon>
        <taxon>Actinomycetes</taxon>
        <taxon>Pseudonocardiales</taxon>
        <taxon>Pseudonocardiaceae</taxon>
        <taxon>Allokutzneria</taxon>
    </lineage>
</organism>
<protein>
    <submittedName>
        <fullName evidence="4">NmrA/HSCARG family protein</fullName>
    </submittedName>
</protein>
<dbReference type="InterPro" id="IPR051164">
    <property type="entry name" value="NmrA-like_oxidored"/>
</dbReference>
<comment type="similarity">
    <text evidence="1">Belongs to the NmrA-type oxidoreductase family.</text>
</comment>
<feature type="domain" description="NmrA-like" evidence="3">
    <location>
        <begin position="2"/>
        <end position="236"/>
    </location>
</feature>
<evidence type="ECO:0000313" key="4">
    <source>
        <dbReference type="EMBL" id="MFB9906985.1"/>
    </source>
</evidence>
<dbReference type="InterPro" id="IPR036291">
    <property type="entry name" value="NAD(P)-bd_dom_sf"/>
</dbReference>
<dbReference type="CDD" id="cd05251">
    <property type="entry name" value="NmrA_like_SDR_a"/>
    <property type="match status" value="1"/>
</dbReference>
<dbReference type="Proteomes" id="UP001589693">
    <property type="component" value="Unassembled WGS sequence"/>
</dbReference>
<gene>
    <name evidence="4" type="ORF">ACFFQA_23875</name>
</gene>
<dbReference type="Pfam" id="PF05368">
    <property type="entry name" value="NmrA"/>
    <property type="match status" value="1"/>
</dbReference>